<dbReference type="AlphaFoldDB" id="A0A0C3BXH1"/>
<evidence type="ECO:0000313" key="2">
    <source>
        <dbReference type="Proteomes" id="UP000053424"/>
    </source>
</evidence>
<accession>A0A0C3BXH1</accession>
<evidence type="ECO:0000313" key="1">
    <source>
        <dbReference type="EMBL" id="KIM36759.1"/>
    </source>
</evidence>
<keyword evidence="2" id="KW-1185">Reference proteome</keyword>
<reference evidence="2" key="2">
    <citation type="submission" date="2015-01" db="EMBL/GenBank/DDBJ databases">
        <title>Evolutionary Origins and Diversification of the Mycorrhizal Mutualists.</title>
        <authorList>
            <consortium name="DOE Joint Genome Institute"/>
            <consortium name="Mycorrhizal Genomics Consortium"/>
            <person name="Kohler A."/>
            <person name="Kuo A."/>
            <person name="Nagy L.G."/>
            <person name="Floudas D."/>
            <person name="Copeland A."/>
            <person name="Barry K.W."/>
            <person name="Cichocki N."/>
            <person name="Veneault-Fourrey C."/>
            <person name="LaButti K."/>
            <person name="Lindquist E.A."/>
            <person name="Lipzen A."/>
            <person name="Lundell T."/>
            <person name="Morin E."/>
            <person name="Murat C."/>
            <person name="Riley R."/>
            <person name="Ohm R."/>
            <person name="Sun H."/>
            <person name="Tunlid A."/>
            <person name="Henrissat B."/>
            <person name="Grigoriev I.V."/>
            <person name="Hibbett D.S."/>
            <person name="Martin F."/>
        </authorList>
    </citation>
    <scope>NUCLEOTIDE SEQUENCE [LARGE SCALE GENOMIC DNA]</scope>
    <source>
        <strain evidence="2">h7</strain>
    </source>
</reference>
<organism evidence="1 2">
    <name type="scientific">Hebeloma cylindrosporum</name>
    <dbReference type="NCBI Taxonomy" id="76867"/>
    <lineage>
        <taxon>Eukaryota</taxon>
        <taxon>Fungi</taxon>
        <taxon>Dikarya</taxon>
        <taxon>Basidiomycota</taxon>
        <taxon>Agaricomycotina</taxon>
        <taxon>Agaricomycetes</taxon>
        <taxon>Agaricomycetidae</taxon>
        <taxon>Agaricales</taxon>
        <taxon>Agaricineae</taxon>
        <taxon>Hymenogastraceae</taxon>
        <taxon>Hebeloma</taxon>
    </lineage>
</organism>
<dbReference type="EMBL" id="KN831802">
    <property type="protein sequence ID" value="KIM36759.1"/>
    <property type="molecule type" value="Genomic_DNA"/>
</dbReference>
<dbReference type="HOGENOM" id="CLU_2320682_0_0_1"/>
<protein>
    <submittedName>
        <fullName evidence="1">Uncharacterized protein</fullName>
    </submittedName>
</protein>
<reference evidence="1 2" key="1">
    <citation type="submission" date="2014-04" db="EMBL/GenBank/DDBJ databases">
        <authorList>
            <consortium name="DOE Joint Genome Institute"/>
            <person name="Kuo A."/>
            <person name="Gay G."/>
            <person name="Dore J."/>
            <person name="Kohler A."/>
            <person name="Nagy L.G."/>
            <person name="Floudas D."/>
            <person name="Copeland A."/>
            <person name="Barry K.W."/>
            <person name="Cichocki N."/>
            <person name="Veneault-Fourrey C."/>
            <person name="LaButti K."/>
            <person name="Lindquist E.A."/>
            <person name="Lipzen A."/>
            <person name="Lundell T."/>
            <person name="Morin E."/>
            <person name="Murat C."/>
            <person name="Sun H."/>
            <person name="Tunlid A."/>
            <person name="Henrissat B."/>
            <person name="Grigoriev I.V."/>
            <person name="Hibbett D.S."/>
            <person name="Martin F."/>
            <person name="Nordberg H.P."/>
            <person name="Cantor M.N."/>
            <person name="Hua S.X."/>
        </authorList>
    </citation>
    <scope>NUCLEOTIDE SEQUENCE [LARGE SCALE GENOMIC DNA]</scope>
    <source>
        <strain evidence="2">h7</strain>
    </source>
</reference>
<sequence length="99" mass="11217">MDAAGPLPISVISGREAVNIKPEVGDDLYDCPQSLVSKVEYTLFCIPRKAFEWSKPLRGYTVLYRSRVNTENKWMDATTSIQYYSQRGLRKSTFEASCA</sequence>
<proteinExistence type="predicted"/>
<dbReference type="Proteomes" id="UP000053424">
    <property type="component" value="Unassembled WGS sequence"/>
</dbReference>
<name>A0A0C3BXH1_HEBCY</name>
<gene>
    <name evidence="1" type="ORF">M413DRAFT_283619</name>
</gene>